<comment type="similarity">
    <text evidence="1">Belongs to the protein kinase superfamily. AGC Ser/Thr protein kinase family.</text>
</comment>
<evidence type="ECO:0000256" key="10">
    <source>
        <dbReference type="ARBA" id="ARBA00048679"/>
    </source>
</evidence>
<evidence type="ECO:0000256" key="6">
    <source>
        <dbReference type="ARBA" id="ARBA00022741"/>
    </source>
</evidence>
<evidence type="ECO:0000256" key="11">
    <source>
        <dbReference type="PROSITE-ProRule" id="PRU10141"/>
    </source>
</evidence>
<dbReference type="SUPFAM" id="SSF56112">
    <property type="entry name" value="Protein kinase-like (PK-like)"/>
    <property type="match status" value="1"/>
</dbReference>
<dbReference type="InterPro" id="IPR000719">
    <property type="entry name" value="Prot_kinase_dom"/>
</dbReference>
<evidence type="ECO:0000313" key="16">
    <source>
        <dbReference type="EMBL" id="KAF5955611.1"/>
    </source>
</evidence>
<keyword evidence="4" id="KW-0597">Phosphoprotein</keyword>
<dbReference type="EMBL" id="JACBKZ010000003">
    <property type="protein sequence ID" value="KAF5955611.1"/>
    <property type="molecule type" value="Genomic_DNA"/>
</dbReference>
<dbReference type="SMART" id="SM00133">
    <property type="entry name" value="S_TK_X"/>
    <property type="match status" value="1"/>
</dbReference>
<accession>A0A7J7HTL3</accession>
<name>A0A7J7HTL3_CAMSI</name>
<evidence type="ECO:0000256" key="7">
    <source>
        <dbReference type="ARBA" id="ARBA00022777"/>
    </source>
</evidence>
<comment type="catalytic activity">
    <reaction evidence="9">
        <text>L-threonyl-[protein] + ATP = O-phospho-L-threonyl-[protein] + ADP + H(+)</text>
        <dbReference type="Rhea" id="RHEA:46608"/>
        <dbReference type="Rhea" id="RHEA-COMP:11060"/>
        <dbReference type="Rhea" id="RHEA-COMP:11605"/>
        <dbReference type="ChEBI" id="CHEBI:15378"/>
        <dbReference type="ChEBI" id="CHEBI:30013"/>
        <dbReference type="ChEBI" id="CHEBI:30616"/>
        <dbReference type="ChEBI" id="CHEBI:61977"/>
        <dbReference type="ChEBI" id="CHEBI:456216"/>
        <dbReference type="EC" id="2.7.11.1"/>
    </reaction>
</comment>
<sequence>MERSSWGLSAPDPIAVSIWTRPKSLFCLLSLVRKPPLNSSSRITTRTTSKGYRIVKKDVFVWIRRREMQRKAQEANVSSEEEEEMMRELERKETELMRLQRHKMGIDDFEQLIAIGKGAFAEVWLCRAKSTGEIFAMKKLKKSDMLSRGQVEHVRSERNLLAEVDSRCIAKLFYSFQDSDFLYLIMEYLPGGDIMTLLMREDVLSEDVAQFYIAESVLAIHSIHHHNYVHTYCSIAMGYNEGHSSCERPPWLMPKEQLQQWKRNRHALAYSTVGTPDYMAPEVLRKKGYGMECDWWSLGAIMYEMLKGYPPFCSEDQRMTCKKIINWKACLKFPEEPKISDEAKDLICHLLCDVETRLGTNGVEEIKAHLLVQWLRFGLITLRLLVQVLGPPLCTLCQRFDAHPWFKCIQWDMLYEMEAAYKPTVSGDLDTQNFEKFPEVGDPPSILPRVGPWRKMLTSKDSNFIGYTFKKSDIPQSVKTRNGNGAGRGRGSPSPSPIPDGQIFPGPGPDPRRGSYHCPHPRPQRGSDLTQADLSDAVGGFGGGDRDRDREWLAVAVGSVVVAERQTLCGGGGDVAVGEREGESGPAVVLTSPSVTARERVDSEMNERVGES</sequence>
<keyword evidence="3" id="KW-0723">Serine/threonine-protein kinase</keyword>
<evidence type="ECO:0000256" key="2">
    <source>
        <dbReference type="ARBA" id="ARBA00012513"/>
    </source>
</evidence>
<dbReference type="InterPro" id="IPR000961">
    <property type="entry name" value="AGC-kinase_C"/>
</dbReference>
<dbReference type="GO" id="GO:0005737">
    <property type="term" value="C:cytoplasm"/>
    <property type="evidence" value="ECO:0007669"/>
    <property type="project" value="UniProtKB-ARBA"/>
</dbReference>
<feature type="region of interest" description="Disordered" evidence="13">
    <location>
        <begin position="571"/>
        <end position="612"/>
    </location>
</feature>
<reference evidence="16 17" key="2">
    <citation type="submission" date="2020-07" db="EMBL/GenBank/DDBJ databases">
        <title>Genome assembly of wild tea tree DASZ reveals pedigree and selection history of tea varieties.</title>
        <authorList>
            <person name="Zhang W."/>
        </authorList>
    </citation>
    <scope>NUCLEOTIDE SEQUENCE [LARGE SCALE GENOMIC DNA]</scope>
    <source>
        <strain evidence="17">cv. G240</strain>
        <tissue evidence="16">Leaf</tissue>
    </source>
</reference>
<evidence type="ECO:0000256" key="4">
    <source>
        <dbReference type="ARBA" id="ARBA00022553"/>
    </source>
</evidence>
<keyword evidence="6 11" id="KW-0547">Nucleotide-binding</keyword>
<reference evidence="17" key="1">
    <citation type="journal article" date="2020" name="Nat. Commun.">
        <title>Genome assembly of wild tea tree DASZ reveals pedigree and selection history of tea varieties.</title>
        <authorList>
            <person name="Zhang W."/>
            <person name="Zhang Y."/>
            <person name="Qiu H."/>
            <person name="Guo Y."/>
            <person name="Wan H."/>
            <person name="Zhang X."/>
            <person name="Scossa F."/>
            <person name="Alseekh S."/>
            <person name="Zhang Q."/>
            <person name="Wang P."/>
            <person name="Xu L."/>
            <person name="Schmidt M.H."/>
            <person name="Jia X."/>
            <person name="Li D."/>
            <person name="Zhu A."/>
            <person name="Guo F."/>
            <person name="Chen W."/>
            <person name="Ni D."/>
            <person name="Usadel B."/>
            <person name="Fernie A.R."/>
            <person name="Wen W."/>
        </authorList>
    </citation>
    <scope>NUCLEOTIDE SEQUENCE [LARGE SCALE GENOMIC DNA]</scope>
    <source>
        <strain evidence="17">cv. G240</strain>
    </source>
</reference>
<evidence type="ECO:0000259" key="14">
    <source>
        <dbReference type="PROSITE" id="PS50011"/>
    </source>
</evidence>
<keyword evidence="17" id="KW-1185">Reference proteome</keyword>
<dbReference type="FunFam" id="3.30.200.20:FF:000102">
    <property type="entry name" value="Non-specific serine/threonine protein kinase"/>
    <property type="match status" value="1"/>
</dbReference>
<dbReference type="GO" id="GO:0005524">
    <property type="term" value="F:ATP binding"/>
    <property type="evidence" value="ECO:0007669"/>
    <property type="project" value="UniProtKB-UniRule"/>
</dbReference>
<feature type="region of interest" description="Disordered" evidence="13">
    <location>
        <begin position="475"/>
        <end position="546"/>
    </location>
</feature>
<evidence type="ECO:0000256" key="1">
    <source>
        <dbReference type="ARBA" id="ARBA00009903"/>
    </source>
</evidence>
<evidence type="ECO:0000256" key="13">
    <source>
        <dbReference type="SAM" id="MobiDB-lite"/>
    </source>
</evidence>
<dbReference type="PROSITE" id="PS00107">
    <property type="entry name" value="PROTEIN_KINASE_ATP"/>
    <property type="match status" value="1"/>
</dbReference>
<feature type="compositionally biased region" description="Basic and acidic residues" evidence="13">
    <location>
        <begin position="597"/>
        <end position="612"/>
    </location>
</feature>
<dbReference type="PROSITE" id="PS51285">
    <property type="entry name" value="AGC_KINASE_CTER"/>
    <property type="match status" value="1"/>
</dbReference>
<dbReference type="PANTHER" id="PTHR22988">
    <property type="entry name" value="MYOTONIC DYSTROPHY S/T KINASE-RELATED"/>
    <property type="match status" value="1"/>
</dbReference>
<dbReference type="Gene3D" id="1.10.510.10">
    <property type="entry name" value="Transferase(Phosphotransferase) domain 1"/>
    <property type="match status" value="1"/>
</dbReference>
<proteinExistence type="inferred from homology"/>
<feature type="domain" description="AGC-kinase C-terminal" evidence="15">
    <location>
        <begin position="407"/>
        <end position="479"/>
    </location>
</feature>
<dbReference type="GO" id="GO:0004674">
    <property type="term" value="F:protein serine/threonine kinase activity"/>
    <property type="evidence" value="ECO:0007669"/>
    <property type="project" value="UniProtKB-KW"/>
</dbReference>
<keyword evidence="12" id="KW-0175">Coiled coil</keyword>
<protein>
    <recommendedName>
        <fullName evidence="2">non-specific serine/threonine protein kinase</fullName>
        <ecNumber evidence="2">2.7.11.1</ecNumber>
    </recommendedName>
</protein>
<dbReference type="InterPro" id="IPR011009">
    <property type="entry name" value="Kinase-like_dom_sf"/>
</dbReference>
<dbReference type="InterPro" id="IPR017441">
    <property type="entry name" value="Protein_kinase_ATP_BS"/>
</dbReference>
<comment type="catalytic activity">
    <reaction evidence="10">
        <text>L-seryl-[protein] + ATP = O-phospho-L-seryl-[protein] + ADP + H(+)</text>
        <dbReference type="Rhea" id="RHEA:17989"/>
        <dbReference type="Rhea" id="RHEA-COMP:9863"/>
        <dbReference type="Rhea" id="RHEA-COMP:11604"/>
        <dbReference type="ChEBI" id="CHEBI:15378"/>
        <dbReference type="ChEBI" id="CHEBI:29999"/>
        <dbReference type="ChEBI" id="CHEBI:30616"/>
        <dbReference type="ChEBI" id="CHEBI:83421"/>
        <dbReference type="ChEBI" id="CHEBI:456216"/>
        <dbReference type="EC" id="2.7.11.1"/>
    </reaction>
</comment>
<dbReference type="Proteomes" id="UP000593564">
    <property type="component" value="Unassembled WGS sequence"/>
</dbReference>
<dbReference type="InterPro" id="IPR050839">
    <property type="entry name" value="Rho-assoc_Ser/Thr_Kinase"/>
</dbReference>
<feature type="coiled-coil region" evidence="12">
    <location>
        <begin position="63"/>
        <end position="102"/>
    </location>
</feature>
<dbReference type="InterPro" id="IPR017892">
    <property type="entry name" value="Pkinase_C"/>
</dbReference>
<dbReference type="EC" id="2.7.11.1" evidence="2"/>
<dbReference type="Pfam" id="PF00433">
    <property type="entry name" value="Pkinase_C"/>
    <property type="match status" value="1"/>
</dbReference>
<dbReference type="PROSITE" id="PS50011">
    <property type="entry name" value="PROTEIN_KINASE_DOM"/>
    <property type="match status" value="1"/>
</dbReference>
<dbReference type="Pfam" id="PF00069">
    <property type="entry name" value="Pkinase"/>
    <property type="match status" value="2"/>
</dbReference>
<feature type="domain" description="Protein kinase" evidence="14">
    <location>
        <begin position="109"/>
        <end position="372"/>
    </location>
</feature>
<evidence type="ECO:0000256" key="9">
    <source>
        <dbReference type="ARBA" id="ARBA00047899"/>
    </source>
</evidence>
<dbReference type="AlphaFoldDB" id="A0A7J7HTL3"/>
<dbReference type="Gene3D" id="3.30.200.20">
    <property type="entry name" value="Phosphorylase Kinase, domain 1"/>
    <property type="match status" value="1"/>
</dbReference>
<evidence type="ECO:0000259" key="15">
    <source>
        <dbReference type="PROSITE" id="PS51285"/>
    </source>
</evidence>
<comment type="caution">
    <text evidence="16">The sequence shown here is derived from an EMBL/GenBank/DDBJ whole genome shotgun (WGS) entry which is preliminary data.</text>
</comment>
<evidence type="ECO:0000313" key="17">
    <source>
        <dbReference type="Proteomes" id="UP000593564"/>
    </source>
</evidence>
<keyword evidence="5" id="KW-0808">Transferase</keyword>
<evidence type="ECO:0000256" key="12">
    <source>
        <dbReference type="SAM" id="Coils"/>
    </source>
</evidence>
<feature type="binding site" evidence="11">
    <location>
        <position position="138"/>
    </location>
    <ligand>
        <name>ATP</name>
        <dbReference type="ChEBI" id="CHEBI:30616"/>
    </ligand>
</feature>
<dbReference type="PANTHER" id="PTHR22988:SF76">
    <property type="entry name" value="CHROMOSOME UNDETERMINED SCAFFOLD_135, WHOLE GENOME SHOTGUN SEQUENCE"/>
    <property type="match status" value="1"/>
</dbReference>
<evidence type="ECO:0000256" key="8">
    <source>
        <dbReference type="ARBA" id="ARBA00022840"/>
    </source>
</evidence>
<keyword evidence="7" id="KW-0418">Kinase</keyword>
<gene>
    <name evidence="16" type="ORF">HYC85_008467</name>
</gene>
<keyword evidence="8 11" id="KW-0067">ATP-binding</keyword>
<dbReference type="FunFam" id="1.10.510.10:FF:000057">
    <property type="entry name" value="Non-specific serine/threonine protein kinase"/>
    <property type="match status" value="1"/>
</dbReference>
<evidence type="ECO:0000256" key="3">
    <source>
        <dbReference type="ARBA" id="ARBA00022527"/>
    </source>
</evidence>
<organism evidence="16 17">
    <name type="scientific">Camellia sinensis</name>
    <name type="common">Tea plant</name>
    <name type="synonym">Thea sinensis</name>
    <dbReference type="NCBI Taxonomy" id="4442"/>
    <lineage>
        <taxon>Eukaryota</taxon>
        <taxon>Viridiplantae</taxon>
        <taxon>Streptophyta</taxon>
        <taxon>Embryophyta</taxon>
        <taxon>Tracheophyta</taxon>
        <taxon>Spermatophyta</taxon>
        <taxon>Magnoliopsida</taxon>
        <taxon>eudicotyledons</taxon>
        <taxon>Gunneridae</taxon>
        <taxon>Pentapetalae</taxon>
        <taxon>asterids</taxon>
        <taxon>Ericales</taxon>
        <taxon>Theaceae</taxon>
        <taxon>Camellia</taxon>
    </lineage>
</organism>
<evidence type="ECO:0000256" key="5">
    <source>
        <dbReference type="ARBA" id="ARBA00022679"/>
    </source>
</evidence>